<evidence type="ECO:0000256" key="1">
    <source>
        <dbReference type="ARBA" id="ARBA00022723"/>
    </source>
</evidence>
<dbReference type="GO" id="GO:0016705">
    <property type="term" value="F:oxidoreductase activity, acting on paired donors, with incorporation or reduction of molecular oxygen"/>
    <property type="evidence" value="ECO:0007669"/>
    <property type="project" value="InterPro"/>
</dbReference>
<dbReference type="GO" id="GO:0016132">
    <property type="term" value="P:brassinosteroid biosynthetic process"/>
    <property type="evidence" value="ECO:0007669"/>
    <property type="project" value="TreeGrafter"/>
</dbReference>
<comment type="similarity">
    <text evidence="4">Belongs to the cytochrome P450 family.</text>
</comment>
<dbReference type="PANTHER" id="PTHR24286">
    <property type="entry name" value="CYTOCHROME P450 26"/>
    <property type="match status" value="1"/>
</dbReference>
<dbReference type="InterPro" id="IPR017972">
    <property type="entry name" value="Cyt_P450_CS"/>
</dbReference>
<dbReference type="InterPro" id="IPR036396">
    <property type="entry name" value="Cyt_P450_sf"/>
</dbReference>
<dbReference type="PROSITE" id="PS00086">
    <property type="entry name" value="CYTOCHROME_P450"/>
    <property type="match status" value="1"/>
</dbReference>
<feature type="binding site" description="axial binding residue" evidence="3">
    <location>
        <position position="129"/>
    </location>
    <ligand>
        <name>heme</name>
        <dbReference type="ChEBI" id="CHEBI:30413"/>
    </ligand>
    <ligandPart>
        <name>Fe</name>
        <dbReference type="ChEBI" id="CHEBI:18248"/>
    </ligandPart>
</feature>
<dbReference type="AlphaFoldDB" id="A0AAQ3SG30"/>
<evidence type="ECO:0000256" key="2">
    <source>
        <dbReference type="ARBA" id="ARBA00023004"/>
    </source>
</evidence>
<evidence type="ECO:0000256" key="4">
    <source>
        <dbReference type="RuleBase" id="RU000461"/>
    </source>
</evidence>
<dbReference type="GO" id="GO:0010268">
    <property type="term" value="P:brassinosteroid homeostasis"/>
    <property type="evidence" value="ECO:0007669"/>
    <property type="project" value="TreeGrafter"/>
</dbReference>
<dbReference type="GO" id="GO:0005506">
    <property type="term" value="F:iron ion binding"/>
    <property type="evidence" value="ECO:0007669"/>
    <property type="project" value="InterPro"/>
</dbReference>
<keyword evidence="2 3" id="KW-0408">Iron</keyword>
<keyword evidence="6" id="KW-1185">Reference proteome</keyword>
<protein>
    <recommendedName>
        <fullName evidence="7">Cytochrome P450</fullName>
    </recommendedName>
</protein>
<dbReference type="Proteomes" id="UP001341281">
    <property type="component" value="Chromosome 01"/>
</dbReference>
<keyword evidence="1 3" id="KW-0479">Metal-binding</keyword>
<dbReference type="GO" id="GO:0020037">
    <property type="term" value="F:heme binding"/>
    <property type="evidence" value="ECO:0007669"/>
    <property type="project" value="InterPro"/>
</dbReference>
<organism evidence="5 6">
    <name type="scientific">Paspalum notatum var. saurae</name>
    <dbReference type="NCBI Taxonomy" id="547442"/>
    <lineage>
        <taxon>Eukaryota</taxon>
        <taxon>Viridiplantae</taxon>
        <taxon>Streptophyta</taxon>
        <taxon>Embryophyta</taxon>
        <taxon>Tracheophyta</taxon>
        <taxon>Spermatophyta</taxon>
        <taxon>Magnoliopsida</taxon>
        <taxon>Liliopsida</taxon>
        <taxon>Poales</taxon>
        <taxon>Poaceae</taxon>
        <taxon>PACMAD clade</taxon>
        <taxon>Panicoideae</taxon>
        <taxon>Andropogonodae</taxon>
        <taxon>Paspaleae</taxon>
        <taxon>Paspalinae</taxon>
        <taxon>Paspalum</taxon>
    </lineage>
</organism>
<proteinExistence type="inferred from homology"/>
<keyword evidence="4" id="KW-0560">Oxidoreductase</keyword>
<evidence type="ECO:0000313" key="6">
    <source>
        <dbReference type="Proteomes" id="UP001341281"/>
    </source>
</evidence>
<evidence type="ECO:0000256" key="3">
    <source>
        <dbReference type="PIRSR" id="PIRSR602403-1"/>
    </source>
</evidence>
<dbReference type="PRINTS" id="PR00465">
    <property type="entry name" value="EP450IV"/>
</dbReference>
<accession>A0AAQ3SG30</accession>
<dbReference type="GO" id="GO:0016125">
    <property type="term" value="P:sterol metabolic process"/>
    <property type="evidence" value="ECO:0007669"/>
    <property type="project" value="TreeGrafter"/>
</dbReference>
<dbReference type="PANTHER" id="PTHR24286:SF11">
    <property type="entry name" value="CYTOCHROME P450, FAMILY 87, SUBFAMILY A, POLYPEPTIDE 2"/>
    <property type="match status" value="1"/>
</dbReference>
<dbReference type="Gene3D" id="1.10.630.10">
    <property type="entry name" value="Cytochrome P450"/>
    <property type="match status" value="1"/>
</dbReference>
<dbReference type="EMBL" id="CP144745">
    <property type="protein sequence ID" value="WVZ49262.1"/>
    <property type="molecule type" value="Genomic_DNA"/>
</dbReference>
<keyword evidence="3 4" id="KW-0349">Heme</keyword>
<evidence type="ECO:0008006" key="7">
    <source>
        <dbReference type="Google" id="ProtNLM"/>
    </source>
</evidence>
<dbReference type="InterPro" id="IPR002403">
    <property type="entry name" value="Cyt_P450_E_grp-IV"/>
</dbReference>
<reference evidence="5 6" key="1">
    <citation type="submission" date="2024-02" db="EMBL/GenBank/DDBJ databases">
        <title>High-quality chromosome-scale genome assembly of Pensacola bahiagrass (Paspalum notatum Flugge var. saurae).</title>
        <authorList>
            <person name="Vega J.M."/>
            <person name="Podio M."/>
            <person name="Orjuela J."/>
            <person name="Siena L.A."/>
            <person name="Pessino S.C."/>
            <person name="Combes M.C."/>
            <person name="Mariac C."/>
            <person name="Albertini E."/>
            <person name="Pupilli F."/>
            <person name="Ortiz J.P.A."/>
            <person name="Leblanc O."/>
        </authorList>
    </citation>
    <scope>NUCLEOTIDE SEQUENCE [LARGE SCALE GENOMIC DNA]</scope>
    <source>
        <strain evidence="5">R1</strain>
        <tissue evidence="5">Leaf</tissue>
    </source>
</reference>
<comment type="cofactor">
    <cofactor evidence="3">
        <name>heme</name>
        <dbReference type="ChEBI" id="CHEBI:30413"/>
    </cofactor>
</comment>
<dbReference type="GO" id="GO:0004497">
    <property type="term" value="F:monooxygenase activity"/>
    <property type="evidence" value="ECO:0007669"/>
    <property type="project" value="UniProtKB-KW"/>
</dbReference>
<keyword evidence="4" id="KW-0503">Monooxygenase</keyword>
<dbReference type="SUPFAM" id="SSF48264">
    <property type="entry name" value="Cytochrome P450"/>
    <property type="match status" value="1"/>
</dbReference>
<dbReference type="Pfam" id="PF00067">
    <property type="entry name" value="p450"/>
    <property type="match status" value="1"/>
</dbReference>
<gene>
    <name evidence="5" type="ORF">U9M48_000636</name>
</gene>
<evidence type="ECO:0000313" key="5">
    <source>
        <dbReference type="EMBL" id="WVZ49262.1"/>
    </source>
</evidence>
<sequence length="201" mass="22641">MVTVSREPVKAGPVPEANGNHDLWVKLYNLSRVFKTDISAVLMVKSGLDTHRLEFSKKVAYGDNGNDGDNNGYTIPEGWIVMICPAAVHRNPTTYKDPIVFNPWRWKDISEPVGGSNDFLAFGWGLRFCVGADFSKLQITVFLHYLTTKYRHCTWPKMMNMVRWKVVSGGNMVLSPGLAFPKGCHIQITPKSILLAHKIYE</sequence>
<dbReference type="InterPro" id="IPR001128">
    <property type="entry name" value="Cyt_P450"/>
</dbReference>
<name>A0AAQ3SG30_PASNO</name>